<dbReference type="EMBL" id="CM018040">
    <property type="protein sequence ID" value="KAA8535423.1"/>
    <property type="molecule type" value="Genomic_DNA"/>
</dbReference>
<feature type="compositionally biased region" description="Polar residues" evidence="2">
    <location>
        <begin position="130"/>
        <end position="149"/>
    </location>
</feature>
<dbReference type="AlphaFoldDB" id="A0A5J5AWX1"/>
<accession>A0A5J5AWX1</accession>
<sequence length="329" mass="36307">MDTGFVNHVEVSPAIASWAYQHEDPQFHYMLQNETVNHIGPMHYPGVGHGHSPILLAPLPISTHLGGYMTNMYQSDSHGTMMNATDVVPSGQQLNFIRQPLFHGDHIRLEDNVLISYHSQAGLPNKNKTRFSNKGSSHNSSVKIHNGKNSSRRQHGYKNKVRTSATKSSMVSPTVRASGSTNGEKYSGQAQQSKPTRSCKDPAPPVNRSGIQKTSAPRQVWREKIKAQPSTIASQSKLSSEPAAPTHHITWNGFDELCEPIGQNCFLCEEDLSYAPSDDEFECYDVFDHPNLPEVAVLPCGHALHGKCLQFIPPEGQSTEPPCLLCSKF</sequence>
<dbReference type="PANTHER" id="PTHR31150">
    <property type="entry name" value="EXPRESSED PROTEIN"/>
    <property type="match status" value="1"/>
</dbReference>
<protein>
    <recommendedName>
        <fullName evidence="3">RING-type domain-containing protein</fullName>
    </recommendedName>
</protein>
<organism evidence="4 5">
    <name type="scientific">Nyssa sinensis</name>
    <dbReference type="NCBI Taxonomy" id="561372"/>
    <lineage>
        <taxon>Eukaryota</taxon>
        <taxon>Viridiplantae</taxon>
        <taxon>Streptophyta</taxon>
        <taxon>Embryophyta</taxon>
        <taxon>Tracheophyta</taxon>
        <taxon>Spermatophyta</taxon>
        <taxon>Magnoliopsida</taxon>
        <taxon>eudicotyledons</taxon>
        <taxon>Gunneridae</taxon>
        <taxon>Pentapetalae</taxon>
        <taxon>asterids</taxon>
        <taxon>Cornales</taxon>
        <taxon>Nyssaceae</taxon>
        <taxon>Nyssa</taxon>
    </lineage>
</organism>
<feature type="region of interest" description="Disordered" evidence="2">
    <location>
        <begin position="123"/>
        <end position="220"/>
    </location>
</feature>
<evidence type="ECO:0000256" key="1">
    <source>
        <dbReference type="PROSITE-ProRule" id="PRU00175"/>
    </source>
</evidence>
<keyword evidence="5" id="KW-1185">Reference proteome</keyword>
<evidence type="ECO:0000313" key="4">
    <source>
        <dbReference type="EMBL" id="KAA8535423.1"/>
    </source>
</evidence>
<feature type="compositionally biased region" description="Polar residues" evidence="2">
    <location>
        <begin position="162"/>
        <end position="196"/>
    </location>
</feature>
<reference evidence="4 5" key="1">
    <citation type="submission" date="2019-09" db="EMBL/GenBank/DDBJ databases">
        <title>A chromosome-level genome assembly of the Chinese tupelo Nyssa sinensis.</title>
        <authorList>
            <person name="Yang X."/>
            <person name="Kang M."/>
            <person name="Yang Y."/>
            <person name="Xiong H."/>
            <person name="Wang M."/>
            <person name="Zhang Z."/>
            <person name="Wang Z."/>
            <person name="Wu H."/>
            <person name="Ma T."/>
            <person name="Liu J."/>
            <person name="Xi Z."/>
        </authorList>
    </citation>
    <scope>NUCLEOTIDE SEQUENCE [LARGE SCALE GENOMIC DNA]</scope>
    <source>
        <strain evidence="4">J267</strain>
        <tissue evidence="4">Leaf</tissue>
    </source>
</reference>
<keyword evidence="1" id="KW-0479">Metal-binding</keyword>
<evidence type="ECO:0000256" key="2">
    <source>
        <dbReference type="SAM" id="MobiDB-lite"/>
    </source>
</evidence>
<gene>
    <name evidence="4" type="ORF">F0562_030436</name>
</gene>
<dbReference type="PANTHER" id="PTHR31150:SF19">
    <property type="entry name" value="RING-TYPE DOMAIN-CONTAINING PROTEIN"/>
    <property type="match status" value="1"/>
</dbReference>
<dbReference type="PROSITE" id="PS50089">
    <property type="entry name" value="ZF_RING_2"/>
    <property type="match status" value="1"/>
</dbReference>
<evidence type="ECO:0000259" key="3">
    <source>
        <dbReference type="PROSITE" id="PS50089"/>
    </source>
</evidence>
<proteinExistence type="predicted"/>
<dbReference type="Proteomes" id="UP000325577">
    <property type="component" value="Linkage Group LG17"/>
</dbReference>
<keyword evidence="1" id="KW-0862">Zinc</keyword>
<dbReference type="GO" id="GO:0008270">
    <property type="term" value="F:zinc ion binding"/>
    <property type="evidence" value="ECO:0007669"/>
    <property type="project" value="UniProtKB-KW"/>
</dbReference>
<feature type="domain" description="RING-type" evidence="3">
    <location>
        <begin position="265"/>
        <end position="327"/>
    </location>
</feature>
<name>A0A5J5AWX1_9ASTE</name>
<keyword evidence="1" id="KW-0863">Zinc-finger</keyword>
<feature type="compositionally biased region" description="Basic residues" evidence="2">
    <location>
        <begin position="150"/>
        <end position="161"/>
    </location>
</feature>
<dbReference type="InterPro" id="IPR001841">
    <property type="entry name" value="Znf_RING"/>
</dbReference>
<dbReference type="OrthoDB" id="1887047at2759"/>
<evidence type="ECO:0000313" key="5">
    <source>
        <dbReference type="Proteomes" id="UP000325577"/>
    </source>
</evidence>